<protein>
    <recommendedName>
        <fullName evidence="4">HEAT repeat domain-containing protein</fullName>
    </recommendedName>
</protein>
<dbReference type="SUPFAM" id="SSF48371">
    <property type="entry name" value="ARM repeat"/>
    <property type="match status" value="1"/>
</dbReference>
<dbReference type="KEGG" id="est:DN752_24020"/>
<reference evidence="2 3" key="1">
    <citation type="submission" date="2018-06" db="EMBL/GenBank/DDBJ databases">
        <title>Echinicola strongylocentroti sp. nov., isolated from a sea urchin Strongylocentrotus intermedius.</title>
        <authorList>
            <person name="Bae S.S."/>
        </authorList>
    </citation>
    <scope>NUCLEOTIDE SEQUENCE [LARGE SCALE GENOMIC DNA]</scope>
    <source>
        <strain evidence="2 3">MEBiC08714</strain>
    </source>
</reference>
<keyword evidence="1" id="KW-0472">Membrane</keyword>
<keyword evidence="3" id="KW-1185">Reference proteome</keyword>
<sequence>MSASAFQLEDSLRTTAFLQQVGKVELMSYRLGYTLAGENSEKLSGEFLDYNRVLAFRDSVEEEGSSRSSIHYYISEEEKDIQSITSYIDIIRKNDLYIAQQDTGNVDEGNSLIIEANKLGFKPFYKFRRRILTDIKFIIFIGILALFIITFFVLLFFIIIVRSRNARKERQVKEYEDTCREPLSTFLFAYDVAEVKQLTYEEINVLFATNDFKKPLFKDTLIKEIVNLNKNLKGDFKEKLKVIYTTLKLDDHSIRKLKSSNWELQATGTMELYEMNIEKAVPHLEKLLDSKNFVVRSTAVRAYLQLSSKKELSFLSQQNYPLSRWQQMGLYRVLRNTSSTGQIHLKTLLMSDNDSVRVFGVKLVRLLGRMDVIEKLSQMFPTASLEEQYEIIKTFNSLSAHTEIDLVHRSFQSKDIKLATLSAELMGGIGNEISVALLVEKLRTETPFSLEKCMMTSLYKLDEEMMNWVVGHFERPRLELIRKHIQDSLLENV</sequence>
<evidence type="ECO:0000313" key="3">
    <source>
        <dbReference type="Proteomes" id="UP000248688"/>
    </source>
</evidence>
<dbReference type="AlphaFoldDB" id="A0A2Z4IQ68"/>
<dbReference type="InterPro" id="IPR011989">
    <property type="entry name" value="ARM-like"/>
</dbReference>
<dbReference type="Proteomes" id="UP000248688">
    <property type="component" value="Chromosome"/>
</dbReference>
<proteinExistence type="predicted"/>
<evidence type="ECO:0008006" key="4">
    <source>
        <dbReference type="Google" id="ProtNLM"/>
    </source>
</evidence>
<dbReference type="OrthoDB" id="835661at2"/>
<dbReference type="EMBL" id="CP030041">
    <property type="protein sequence ID" value="AWW32944.1"/>
    <property type="molecule type" value="Genomic_DNA"/>
</dbReference>
<name>A0A2Z4IQ68_9BACT</name>
<feature type="transmembrane region" description="Helical" evidence="1">
    <location>
        <begin position="137"/>
        <end position="161"/>
    </location>
</feature>
<evidence type="ECO:0000313" key="2">
    <source>
        <dbReference type="EMBL" id="AWW32944.1"/>
    </source>
</evidence>
<organism evidence="2 3">
    <name type="scientific">Echinicola strongylocentroti</name>
    <dbReference type="NCBI Taxonomy" id="1795355"/>
    <lineage>
        <taxon>Bacteria</taxon>
        <taxon>Pseudomonadati</taxon>
        <taxon>Bacteroidota</taxon>
        <taxon>Cytophagia</taxon>
        <taxon>Cytophagales</taxon>
        <taxon>Cyclobacteriaceae</taxon>
        <taxon>Echinicola</taxon>
    </lineage>
</organism>
<dbReference type="InterPro" id="IPR016024">
    <property type="entry name" value="ARM-type_fold"/>
</dbReference>
<keyword evidence="1" id="KW-0812">Transmembrane</keyword>
<dbReference type="Gene3D" id="1.25.10.10">
    <property type="entry name" value="Leucine-rich Repeat Variant"/>
    <property type="match status" value="1"/>
</dbReference>
<evidence type="ECO:0000256" key="1">
    <source>
        <dbReference type="SAM" id="Phobius"/>
    </source>
</evidence>
<gene>
    <name evidence="2" type="ORF">DN752_24020</name>
</gene>
<accession>A0A2Z4IQ68</accession>
<keyword evidence="1" id="KW-1133">Transmembrane helix</keyword>